<comment type="caution">
    <text evidence="2">The sequence shown here is derived from an EMBL/GenBank/DDBJ whole genome shotgun (WGS) entry which is preliminary data.</text>
</comment>
<protein>
    <recommendedName>
        <fullName evidence="4">Conidiation protein 6</fullName>
    </recommendedName>
</protein>
<feature type="region of interest" description="Disordered" evidence="1">
    <location>
        <begin position="1"/>
        <end position="27"/>
    </location>
</feature>
<dbReference type="PANTHER" id="PTHR36576">
    <property type="entry name" value="UPF0654 PROTEIN C11D3.01C-RELATED"/>
    <property type="match status" value="1"/>
</dbReference>
<dbReference type="AlphaFoldDB" id="A0A8H3PH05"/>
<evidence type="ECO:0000256" key="1">
    <source>
        <dbReference type="SAM" id="MobiDB-lite"/>
    </source>
</evidence>
<dbReference type="GO" id="GO:0005737">
    <property type="term" value="C:cytoplasm"/>
    <property type="evidence" value="ECO:0007669"/>
    <property type="project" value="TreeGrafter"/>
</dbReference>
<reference evidence="2" key="1">
    <citation type="submission" date="2021-03" db="EMBL/GenBank/DDBJ databases">
        <authorList>
            <person name="Tagirdzhanova G."/>
        </authorList>
    </citation>
    <scope>NUCLEOTIDE SEQUENCE</scope>
</reference>
<dbReference type="EMBL" id="CAJPDS010000145">
    <property type="protein sequence ID" value="CAF9940099.1"/>
    <property type="molecule type" value="Genomic_DNA"/>
</dbReference>
<feature type="compositionally biased region" description="Basic and acidic residues" evidence="1">
    <location>
        <begin position="124"/>
        <end position="140"/>
    </location>
</feature>
<dbReference type="InterPro" id="IPR052670">
    <property type="entry name" value="UPF0654_domain"/>
</dbReference>
<proteinExistence type="predicted"/>
<keyword evidence="3" id="KW-1185">Reference proteome</keyword>
<evidence type="ECO:0000313" key="3">
    <source>
        <dbReference type="Proteomes" id="UP000664521"/>
    </source>
</evidence>
<organism evidence="2 3">
    <name type="scientific">Heterodermia speciosa</name>
    <dbReference type="NCBI Taxonomy" id="116794"/>
    <lineage>
        <taxon>Eukaryota</taxon>
        <taxon>Fungi</taxon>
        <taxon>Dikarya</taxon>
        <taxon>Ascomycota</taxon>
        <taxon>Pezizomycotina</taxon>
        <taxon>Lecanoromycetes</taxon>
        <taxon>OSLEUM clade</taxon>
        <taxon>Lecanoromycetidae</taxon>
        <taxon>Caliciales</taxon>
        <taxon>Physciaceae</taxon>
        <taxon>Heterodermia</taxon>
    </lineage>
</organism>
<evidence type="ECO:0008006" key="4">
    <source>
        <dbReference type="Google" id="ProtNLM"/>
    </source>
</evidence>
<dbReference type="Pfam" id="PF10346">
    <property type="entry name" value="Con-6"/>
    <property type="match status" value="3"/>
</dbReference>
<gene>
    <name evidence="2" type="ORF">HETSPECPRED_002165</name>
</gene>
<feature type="region of interest" description="Disordered" evidence="1">
    <location>
        <begin position="79"/>
        <end position="140"/>
    </location>
</feature>
<evidence type="ECO:0000313" key="2">
    <source>
        <dbReference type="EMBL" id="CAF9940099.1"/>
    </source>
</evidence>
<name>A0A8H3PH05_9LECA</name>
<dbReference type="OrthoDB" id="5419162at2759"/>
<dbReference type="PANTHER" id="PTHR36576:SF1">
    <property type="entry name" value="UPF0654 PROTEIN C11D3.01C-RELATED"/>
    <property type="match status" value="1"/>
</dbReference>
<accession>A0A8H3PH05</accession>
<dbReference type="InterPro" id="IPR018824">
    <property type="entry name" value="Conidiation-specific_6"/>
</dbReference>
<dbReference type="Proteomes" id="UP000664521">
    <property type="component" value="Unassembled WGS sequence"/>
</dbReference>
<sequence length="140" mass="14589">MSNPNNIIRGHKANLSNPKTSAESKAHSKAVLEKALNQGEVEIQEKDPSHVAAGLKAYTSPISSELCSLTDDFRALNNPNVSDEAKTNAGEKLAAVDEGAGGEKDPSHVVAGLRASLNNPNVSEEGKAGAGEKLEQMGES</sequence>